<dbReference type="SMART" id="SM00695">
    <property type="entry name" value="DUSP"/>
    <property type="match status" value="1"/>
</dbReference>
<dbReference type="InterPro" id="IPR028135">
    <property type="entry name" value="Ub_USP-typ"/>
</dbReference>
<feature type="compositionally biased region" description="Polar residues" evidence="12">
    <location>
        <begin position="213"/>
        <end position="223"/>
    </location>
</feature>
<dbReference type="PANTHER" id="PTHR21646:SF24">
    <property type="entry name" value="UBIQUITIN CARBOXYL-TERMINAL HYDROLASE"/>
    <property type="match status" value="1"/>
</dbReference>
<name>A0A1S3JRE5_LINAN</name>
<dbReference type="InterPro" id="IPR001394">
    <property type="entry name" value="Peptidase_C19_UCH"/>
</dbReference>
<keyword evidence="6 11" id="KW-0645">Protease</keyword>
<feature type="region of interest" description="Disordered" evidence="12">
    <location>
        <begin position="913"/>
        <end position="953"/>
    </location>
</feature>
<feature type="compositionally biased region" description="Acidic residues" evidence="12">
    <location>
        <begin position="944"/>
        <end position="953"/>
    </location>
</feature>
<proteinExistence type="inferred from homology"/>
<feature type="compositionally biased region" description="Acidic residues" evidence="12">
    <location>
        <begin position="650"/>
        <end position="672"/>
    </location>
</feature>
<dbReference type="Gene3D" id="3.90.70.10">
    <property type="entry name" value="Cysteine proteinases"/>
    <property type="match status" value="2"/>
</dbReference>
<evidence type="ECO:0000256" key="10">
    <source>
        <dbReference type="ARBA" id="ARBA00023242"/>
    </source>
</evidence>
<evidence type="ECO:0000256" key="3">
    <source>
        <dbReference type="ARBA" id="ARBA00004496"/>
    </source>
</evidence>
<dbReference type="PANTHER" id="PTHR21646">
    <property type="entry name" value="UBIQUITIN CARBOXYL-TERMINAL HYDROLASE"/>
    <property type="match status" value="1"/>
</dbReference>
<dbReference type="SUPFAM" id="SSF143791">
    <property type="entry name" value="DUSP-like"/>
    <property type="match status" value="1"/>
</dbReference>
<dbReference type="FunFam" id="3.30.2230.10:FF:000003">
    <property type="entry name" value="ubiquitin carboxyl-terminal hydrolase 15 isoform X1"/>
    <property type="match status" value="1"/>
</dbReference>
<evidence type="ECO:0000259" key="13">
    <source>
        <dbReference type="PROSITE" id="PS50235"/>
    </source>
</evidence>
<evidence type="ECO:0000256" key="11">
    <source>
        <dbReference type="RuleBase" id="RU366025"/>
    </source>
</evidence>
<keyword evidence="15" id="KW-1185">Reference proteome</keyword>
<dbReference type="InterPro" id="IPR006615">
    <property type="entry name" value="Pept_C19_DUSP"/>
</dbReference>
<feature type="compositionally biased region" description="Low complexity" evidence="12">
    <location>
        <begin position="224"/>
        <end position="256"/>
    </location>
</feature>
<keyword evidence="7 11" id="KW-0833">Ubl conjugation pathway</keyword>
<comment type="subcellular location">
    <subcellularLocation>
        <location evidence="3">Cytoplasm</location>
    </subcellularLocation>
    <subcellularLocation>
        <location evidence="2">Nucleus</location>
    </subcellularLocation>
</comment>
<dbReference type="Pfam" id="PF14836">
    <property type="entry name" value="Ubiquitin_3"/>
    <property type="match status" value="1"/>
</dbReference>
<dbReference type="Pfam" id="PF14533">
    <property type="entry name" value="USP7_C2"/>
    <property type="match status" value="1"/>
</dbReference>
<dbReference type="KEGG" id="lak:106175210"/>
<evidence type="ECO:0000256" key="12">
    <source>
        <dbReference type="SAM" id="MobiDB-lite"/>
    </source>
</evidence>
<dbReference type="InterPro" id="IPR029346">
    <property type="entry name" value="USP_C"/>
</dbReference>
<dbReference type="AlphaFoldDB" id="A0A1S3JRE5"/>
<feature type="domain" description="DUSP" evidence="14">
    <location>
        <begin position="7"/>
        <end position="116"/>
    </location>
</feature>
<evidence type="ECO:0000256" key="2">
    <source>
        <dbReference type="ARBA" id="ARBA00004123"/>
    </source>
</evidence>
<dbReference type="Pfam" id="PF00443">
    <property type="entry name" value="UCH"/>
    <property type="match status" value="1"/>
</dbReference>
<dbReference type="GO" id="GO:0005737">
    <property type="term" value="C:cytoplasm"/>
    <property type="evidence" value="ECO:0007669"/>
    <property type="project" value="UniProtKB-SubCell"/>
</dbReference>
<feature type="domain" description="USP" evidence="13">
    <location>
        <begin position="288"/>
        <end position="898"/>
    </location>
</feature>
<evidence type="ECO:0000256" key="7">
    <source>
        <dbReference type="ARBA" id="ARBA00022786"/>
    </source>
</evidence>
<comment type="similarity">
    <text evidence="4 11">Belongs to the peptidase C19 family.</text>
</comment>
<protein>
    <recommendedName>
        <fullName evidence="11">Ubiquitin carboxyl-terminal hydrolase</fullName>
        <ecNumber evidence="11">3.4.19.12</ecNumber>
    </recommendedName>
</protein>
<feature type="compositionally biased region" description="Polar residues" evidence="12">
    <location>
        <begin position="635"/>
        <end position="645"/>
    </location>
</feature>
<feature type="compositionally biased region" description="Polar residues" evidence="12">
    <location>
        <begin position="931"/>
        <end position="941"/>
    </location>
</feature>
<dbReference type="RefSeq" id="XP_013412554.1">
    <property type="nucleotide sequence ID" value="XM_013557100.2"/>
</dbReference>
<dbReference type="InterPro" id="IPR050185">
    <property type="entry name" value="Ub_carboxyl-term_hydrolase"/>
</dbReference>
<dbReference type="InterPro" id="IPR035927">
    <property type="entry name" value="DUSP-like_sf"/>
</dbReference>
<dbReference type="PROSITE" id="PS51283">
    <property type="entry name" value="DUSP"/>
    <property type="match status" value="1"/>
</dbReference>
<evidence type="ECO:0000256" key="5">
    <source>
        <dbReference type="ARBA" id="ARBA00022490"/>
    </source>
</evidence>
<gene>
    <name evidence="16" type="primary">LOC106175210</name>
</gene>
<evidence type="ECO:0000256" key="9">
    <source>
        <dbReference type="ARBA" id="ARBA00022807"/>
    </source>
</evidence>
<dbReference type="InterPro" id="IPR038765">
    <property type="entry name" value="Papain-like_cys_pep_sf"/>
</dbReference>
<dbReference type="OrthoDB" id="265776at2759"/>
<comment type="catalytic activity">
    <reaction evidence="1 11">
        <text>Thiol-dependent hydrolysis of ester, thioester, amide, peptide and isopeptide bonds formed by the C-terminal Gly of ubiquitin (a 76-residue protein attached to proteins as an intracellular targeting signal).</text>
        <dbReference type="EC" id="3.4.19.12"/>
    </reaction>
</comment>
<keyword evidence="5" id="KW-0963">Cytoplasm</keyword>
<dbReference type="GO" id="GO:0005634">
    <property type="term" value="C:nucleus"/>
    <property type="evidence" value="ECO:0007669"/>
    <property type="project" value="UniProtKB-SubCell"/>
</dbReference>
<dbReference type="GO" id="GO:0016579">
    <property type="term" value="P:protein deubiquitination"/>
    <property type="evidence" value="ECO:0007669"/>
    <property type="project" value="InterPro"/>
</dbReference>
<dbReference type="InterPro" id="IPR018200">
    <property type="entry name" value="USP_CS"/>
</dbReference>
<accession>A0A1S3JRE5</accession>
<evidence type="ECO:0000256" key="6">
    <source>
        <dbReference type="ARBA" id="ARBA00022670"/>
    </source>
</evidence>
<dbReference type="PROSITE" id="PS00972">
    <property type="entry name" value="USP_1"/>
    <property type="match status" value="1"/>
</dbReference>
<evidence type="ECO:0000313" key="15">
    <source>
        <dbReference type="Proteomes" id="UP000085678"/>
    </source>
</evidence>
<evidence type="ECO:0000256" key="1">
    <source>
        <dbReference type="ARBA" id="ARBA00000707"/>
    </source>
</evidence>
<keyword evidence="10" id="KW-0539">Nucleus</keyword>
<dbReference type="CDD" id="cd02674">
    <property type="entry name" value="Peptidase_C19R"/>
    <property type="match status" value="1"/>
</dbReference>
<dbReference type="Gene3D" id="3.30.2230.10">
    <property type="entry name" value="DUSP-like"/>
    <property type="match status" value="1"/>
</dbReference>
<dbReference type="EC" id="3.4.19.12" evidence="11"/>
<dbReference type="PROSITE" id="PS50235">
    <property type="entry name" value="USP_3"/>
    <property type="match status" value="1"/>
</dbReference>
<dbReference type="SUPFAM" id="SSF54001">
    <property type="entry name" value="Cysteine proteinases"/>
    <property type="match status" value="1"/>
</dbReference>
<dbReference type="Proteomes" id="UP000085678">
    <property type="component" value="Unplaced"/>
</dbReference>
<evidence type="ECO:0000256" key="8">
    <source>
        <dbReference type="ARBA" id="ARBA00022801"/>
    </source>
</evidence>
<keyword evidence="8 11" id="KW-0378">Hydrolase</keyword>
<dbReference type="Pfam" id="PF06337">
    <property type="entry name" value="DUSP"/>
    <property type="match status" value="1"/>
</dbReference>
<dbReference type="InterPro" id="IPR028889">
    <property type="entry name" value="USP"/>
</dbReference>
<dbReference type="FunFam" id="3.90.70.10:FF:000013">
    <property type="entry name" value="ubiquitin carboxyl-terminal hydrolase 15 isoform X1"/>
    <property type="match status" value="1"/>
</dbReference>
<keyword evidence="9 11" id="KW-0788">Thiol protease</keyword>
<evidence type="ECO:0000259" key="14">
    <source>
        <dbReference type="PROSITE" id="PS51283"/>
    </source>
</evidence>
<dbReference type="PROSITE" id="PS00973">
    <property type="entry name" value="USP_2"/>
    <property type="match status" value="1"/>
</dbReference>
<reference evidence="16" key="1">
    <citation type="submission" date="2025-08" db="UniProtKB">
        <authorList>
            <consortium name="RefSeq"/>
        </authorList>
    </citation>
    <scope>IDENTIFICATION</scope>
    <source>
        <tissue evidence="16">Gonads</tissue>
    </source>
</reference>
<dbReference type="GeneID" id="106175210"/>
<sequence>MAEGGPPDVELQKNEIRQLIKEPLKKGDIWYLVDAKWFKQWKKYVGFDAWDTVNTGEQTAYPGPIDNSPLLKENGALKEHLVDELDYVLVPEEGWEKMSSWYPPVEGQKPIARKVIEQGMFVKHCKVEVYLMDLKLCKNEDIDHCTSKQFSRADTIDDIEKEMRRIFSITDDKEVRLWNKYMSNTYEHLNKPDNTVQDAGLYSGQVIVVEQQNEDGTWPRQTKSTSAYNSGSASTATTSTQIESGPSSTATSSTSRSIYNSSGSSSSYSNHGYGSYYSNRGSASPGLCGLSNLGNTCFMNSALQCMHNVPPLVEYFLADRWKDELNLDNPLGMKGEIAKTFASLIHDVWSGKYSYVIPRDFKIAVGRFAPQFSGYQQQDSQELMAFLLDGLHEDLNRVKKKPYVEVKDANGRPDHEVAKEAWDSYKLRNDSVIVDTFHGLLKSRLICPECDKHSVTFDPFCYLSLPLPYKKERQIEVFLVAQDPAKKLVQYKLTVPKQGSVADLCNALSKHTNIPSEKMVVTDVYNHRFHKVFSHDEGLNHILDRDDIFIYEVPISSHDDPETVIIPVYLREKRKGYHAALFGQPLLVAVPRKTCSYDVLYTSVLQKMSRYVKEPAEDEIWWTEEKEMNGEGSDMETSSVDSDSMQDNKETEEDGQQEEEQPEGEGQPLEEEPKEKKHRMFEFHLVNSYGSSEIGALKDDGKPIKFSNRSYLAVDWHPKAKEKFYDERAAEDIDVHPTVNQRAAKQQKQPIQLSECLDLFTTDEKLGEHDLWYCPDCKKHQQATKKFDLWSLPDYLIIHLKRFSYNRYWRDKLDTFVEYPTKGLNMKNFVINKSAGPLLYDLIAVSNHYGGMGGGHYTAYCKNKELEEWHYFDDSSVSQTTEDAAVTKAGYVLVYQRRSAVINDKQKADIPAALGMSPDSDGNVDIMADSSEYSESNGASNHNDDDDDMEVSN</sequence>
<evidence type="ECO:0000313" key="16">
    <source>
        <dbReference type="RefSeq" id="XP_013412554.1"/>
    </source>
</evidence>
<dbReference type="Gene3D" id="3.10.20.90">
    <property type="entry name" value="Phosphatidylinositol 3-kinase Catalytic Subunit, Chain A, domain 1"/>
    <property type="match status" value="1"/>
</dbReference>
<dbReference type="GO" id="GO:0004843">
    <property type="term" value="F:cysteine-type deubiquitinase activity"/>
    <property type="evidence" value="ECO:0007669"/>
    <property type="project" value="UniProtKB-UniRule"/>
</dbReference>
<organism evidence="15 16">
    <name type="scientific">Lingula anatina</name>
    <name type="common">Brachiopod</name>
    <name type="synonym">Lingula unguis</name>
    <dbReference type="NCBI Taxonomy" id="7574"/>
    <lineage>
        <taxon>Eukaryota</taxon>
        <taxon>Metazoa</taxon>
        <taxon>Spiralia</taxon>
        <taxon>Lophotrochozoa</taxon>
        <taxon>Brachiopoda</taxon>
        <taxon>Linguliformea</taxon>
        <taxon>Lingulata</taxon>
        <taxon>Lingulida</taxon>
        <taxon>Linguloidea</taxon>
        <taxon>Lingulidae</taxon>
        <taxon>Lingula</taxon>
    </lineage>
</organism>
<evidence type="ECO:0000256" key="4">
    <source>
        <dbReference type="ARBA" id="ARBA00009085"/>
    </source>
</evidence>
<feature type="region of interest" description="Disordered" evidence="12">
    <location>
        <begin position="213"/>
        <end position="256"/>
    </location>
</feature>
<dbReference type="GO" id="GO:0006508">
    <property type="term" value="P:proteolysis"/>
    <property type="evidence" value="ECO:0007669"/>
    <property type="project" value="UniProtKB-KW"/>
</dbReference>
<feature type="region of interest" description="Disordered" evidence="12">
    <location>
        <begin position="623"/>
        <end position="675"/>
    </location>
</feature>